<reference evidence="1" key="1">
    <citation type="submission" date="2025-08" db="UniProtKB">
        <authorList>
            <consortium name="Ensembl"/>
        </authorList>
    </citation>
    <scope>IDENTIFICATION</scope>
</reference>
<reference evidence="1" key="2">
    <citation type="submission" date="2025-09" db="UniProtKB">
        <authorList>
            <consortium name="Ensembl"/>
        </authorList>
    </citation>
    <scope>IDENTIFICATION</scope>
</reference>
<sequence length="46" mass="4631">MIEVVCNDRLGKKVRVKCKYPKGGGSGGLGSSGGSWVRILGLPGGG</sequence>
<accession>A0A803V448</accession>
<evidence type="ECO:0000313" key="1">
    <source>
        <dbReference type="Ensembl" id="ENSFALP00000017504.1"/>
    </source>
</evidence>
<protein>
    <submittedName>
        <fullName evidence="1">Uncharacterized protein</fullName>
    </submittedName>
</protein>
<dbReference type="Proteomes" id="UP000016665">
    <property type="component" value="Unplaced"/>
</dbReference>
<dbReference type="AlphaFoldDB" id="A0A803V448"/>
<dbReference type="Ensembl" id="ENSFALT00000021389.2">
    <property type="protein sequence ID" value="ENSFALP00000017504.1"/>
    <property type="gene ID" value="ENSFALG00000020977.2"/>
</dbReference>
<organism evidence="1 2">
    <name type="scientific">Ficedula albicollis</name>
    <name type="common">Collared flycatcher</name>
    <name type="synonym">Muscicapa albicollis</name>
    <dbReference type="NCBI Taxonomy" id="59894"/>
    <lineage>
        <taxon>Eukaryota</taxon>
        <taxon>Metazoa</taxon>
        <taxon>Chordata</taxon>
        <taxon>Craniata</taxon>
        <taxon>Vertebrata</taxon>
        <taxon>Euteleostomi</taxon>
        <taxon>Archelosauria</taxon>
        <taxon>Archosauria</taxon>
        <taxon>Dinosauria</taxon>
        <taxon>Saurischia</taxon>
        <taxon>Theropoda</taxon>
        <taxon>Coelurosauria</taxon>
        <taxon>Aves</taxon>
        <taxon>Neognathae</taxon>
        <taxon>Neoaves</taxon>
        <taxon>Telluraves</taxon>
        <taxon>Australaves</taxon>
        <taxon>Passeriformes</taxon>
        <taxon>Muscicapidae</taxon>
        <taxon>Ficedula</taxon>
    </lineage>
</organism>
<evidence type="ECO:0000313" key="2">
    <source>
        <dbReference type="Proteomes" id="UP000016665"/>
    </source>
</evidence>
<proteinExistence type="predicted"/>
<name>A0A803V448_FICAL</name>
<keyword evidence="2" id="KW-1185">Reference proteome</keyword>